<dbReference type="SUPFAM" id="SSF53474">
    <property type="entry name" value="alpha/beta-Hydrolases"/>
    <property type="match status" value="1"/>
</dbReference>
<dbReference type="RefSeq" id="WP_079043198.1">
    <property type="nucleotide sequence ID" value="NZ_CP023699.1"/>
</dbReference>
<dbReference type="AlphaFoldDB" id="A0A5J6GA23"/>
<sequence>MNRPLRHTRRGTGPDTVLFVHGTMDHSGSCYPIARRLSTWTVVAYDRRGWGTSRALASPRTTLADHVADLAAALASLPRPVVAGHSYGALVALATAAQHPQLIRAVVAFEPPLPWLPWWPPTAPWEQLVNDASQNPAEAARDLQQAVTGRPATGTSQEELAQLGTALIREMTDAAISEPTFDPLTMTTPVLTASGTRSLTHHQETSLHLADLLPAGHHEPIQGAGHIAHVTHPRHFAALIQQAHTPHTG</sequence>
<proteinExistence type="predicted"/>
<organism evidence="2 3">
    <name type="scientific">Streptomyces kanamyceticus</name>
    <dbReference type="NCBI Taxonomy" id="1967"/>
    <lineage>
        <taxon>Bacteria</taxon>
        <taxon>Bacillati</taxon>
        <taxon>Actinomycetota</taxon>
        <taxon>Actinomycetes</taxon>
        <taxon>Kitasatosporales</taxon>
        <taxon>Streptomycetaceae</taxon>
        <taxon>Streptomyces</taxon>
    </lineage>
</organism>
<dbReference type="PANTHER" id="PTHR43798:SF33">
    <property type="entry name" value="HYDROLASE, PUTATIVE (AFU_ORTHOLOGUE AFUA_2G14860)-RELATED"/>
    <property type="match status" value="1"/>
</dbReference>
<dbReference type="PANTHER" id="PTHR43798">
    <property type="entry name" value="MONOACYLGLYCEROL LIPASE"/>
    <property type="match status" value="1"/>
</dbReference>
<name>A0A5J6GA23_STRKN</name>
<dbReference type="Gene3D" id="3.40.50.1820">
    <property type="entry name" value="alpha/beta hydrolase"/>
    <property type="match status" value="1"/>
</dbReference>
<keyword evidence="2" id="KW-0378">Hydrolase</keyword>
<dbReference type="InterPro" id="IPR000073">
    <property type="entry name" value="AB_hydrolase_1"/>
</dbReference>
<dbReference type="Pfam" id="PF00561">
    <property type="entry name" value="Abhydrolase_1"/>
    <property type="match status" value="1"/>
</dbReference>
<dbReference type="EMBL" id="CP023699">
    <property type="protein sequence ID" value="QEU90768.1"/>
    <property type="molecule type" value="Genomic_DNA"/>
</dbReference>
<reference evidence="2 3" key="1">
    <citation type="submission" date="2017-09" db="EMBL/GenBank/DDBJ databases">
        <authorList>
            <person name="Lee N."/>
            <person name="Cho B.-K."/>
        </authorList>
    </citation>
    <scope>NUCLEOTIDE SEQUENCE [LARGE SCALE GENOMIC DNA]</scope>
    <source>
        <strain evidence="2 3">ATCC 12853</strain>
    </source>
</reference>
<dbReference type="OrthoDB" id="3210164at2"/>
<protein>
    <submittedName>
        <fullName evidence="2">Alpha/beta hydrolase</fullName>
    </submittedName>
</protein>
<dbReference type="GO" id="GO:0016020">
    <property type="term" value="C:membrane"/>
    <property type="evidence" value="ECO:0007669"/>
    <property type="project" value="TreeGrafter"/>
</dbReference>
<keyword evidence="3" id="KW-1185">Reference proteome</keyword>
<gene>
    <name evidence="2" type="ORF">CP970_07465</name>
</gene>
<evidence type="ECO:0000313" key="3">
    <source>
        <dbReference type="Proteomes" id="UP000325529"/>
    </source>
</evidence>
<dbReference type="GO" id="GO:0016787">
    <property type="term" value="F:hydrolase activity"/>
    <property type="evidence" value="ECO:0007669"/>
    <property type="project" value="UniProtKB-KW"/>
</dbReference>
<feature type="domain" description="AB hydrolase-1" evidence="1">
    <location>
        <begin position="16"/>
        <end position="125"/>
    </location>
</feature>
<dbReference type="KEGG" id="ska:CP970_07465"/>
<accession>A0A5J6GA23</accession>
<dbReference type="InterPro" id="IPR050266">
    <property type="entry name" value="AB_hydrolase_sf"/>
</dbReference>
<dbReference type="Proteomes" id="UP000325529">
    <property type="component" value="Chromosome"/>
</dbReference>
<dbReference type="InterPro" id="IPR029058">
    <property type="entry name" value="AB_hydrolase_fold"/>
</dbReference>
<evidence type="ECO:0000313" key="2">
    <source>
        <dbReference type="EMBL" id="QEU90768.1"/>
    </source>
</evidence>
<evidence type="ECO:0000259" key="1">
    <source>
        <dbReference type="Pfam" id="PF00561"/>
    </source>
</evidence>